<reference evidence="2" key="1">
    <citation type="submission" date="2021-01" db="EMBL/GenBank/DDBJ databases">
        <authorList>
            <person name="Corre E."/>
            <person name="Pelletier E."/>
            <person name="Niang G."/>
            <person name="Scheremetjew M."/>
            <person name="Finn R."/>
            <person name="Kale V."/>
            <person name="Holt S."/>
            <person name="Cochrane G."/>
            <person name="Meng A."/>
            <person name="Brown T."/>
            <person name="Cohen L."/>
        </authorList>
    </citation>
    <scope>NUCLEOTIDE SEQUENCE</scope>
    <source>
        <strain evidence="2">CCMP147</strain>
    </source>
</reference>
<organism evidence="2">
    <name type="scientific">Pseudictyota dubia</name>
    <dbReference type="NCBI Taxonomy" id="2749911"/>
    <lineage>
        <taxon>Eukaryota</taxon>
        <taxon>Sar</taxon>
        <taxon>Stramenopiles</taxon>
        <taxon>Ochrophyta</taxon>
        <taxon>Bacillariophyta</taxon>
        <taxon>Mediophyceae</taxon>
        <taxon>Biddulphiophycidae</taxon>
        <taxon>Eupodiscales</taxon>
        <taxon>Odontellaceae</taxon>
        <taxon>Pseudictyota</taxon>
    </lineage>
</organism>
<dbReference type="AlphaFoldDB" id="A0A7R9Z7R1"/>
<feature type="chain" id="PRO_5031142181" evidence="1">
    <location>
        <begin position="27"/>
        <end position="142"/>
    </location>
</feature>
<evidence type="ECO:0000256" key="1">
    <source>
        <dbReference type="SAM" id="SignalP"/>
    </source>
</evidence>
<sequence length="142" mass="15928">MRLPSLSSIALMVLWTSLNIILKAEATARDNDDREKYDVATDGQHLRSVQNGRSLDMVQKKADGEPCDECQMGLCKDVCESGICAWHHPDAWGLAGRGWKKLCGKVANDEYCRMTAILVAAYGDWSCESGNCEWEWAYYVCK</sequence>
<evidence type="ECO:0000313" key="2">
    <source>
        <dbReference type="EMBL" id="CAD8311484.1"/>
    </source>
</evidence>
<protein>
    <submittedName>
        <fullName evidence="2">Uncharacterized protein</fullName>
    </submittedName>
</protein>
<proteinExistence type="predicted"/>
<accession>A0A7R9Z7R1</accession>
<dbReference type="EMBL" id="HBED01020575">
    <property type="protein sequence ID" value="CAD8311484.1"/>
    <property type="molecule type" value="Transcribed_RNA"/>
</dbReference>
<name>A0A7R9Z7R1_9STRA</name>
<feature type="signal peptide" evidence="1">
    <location>
        <begin position="1"/>
        <end position="26"/>
    </location>
</feature>
<keyword evidence="1" id="KW-0732">Signal</keyword>
<gene>
    <name evidence="2" type="ORF">TDUB1175_LOCUS10302</name>
</gene>